<comment type="caution">
    <text evidence="2">The sequence shown here is derived from an EMBL/GenBank/DDBJ whole genome shotgun (WGS) entry which is preliminary data.</text>
</comment>
<evidence type="ECO:0000256" key="1">
    <source>
        <dbReference type="SAM" id="MobiDB-lite"/>
    </source>
</evidence>
<dbReference type="EMBL" id="BTGU01016135">
    <property type="protein sequence ID" value="GMN74500.1"/>
    <property type="molecule type" value="Genomic_DNA"/>
</dbReference>
<accession>A0AA88EJ77</accession>
<proteinExistence type="predicted"/>
<sequence>MRGSGPVIPVAGNVPYNYCQTRTTNDDRQAKPGPSYNIVRGL</sequence>
<evidence type="ECO:0000313" key="3">
    <source>
        <dbReference type="Proteomes" id="UP001187192"/>
    </source>
</evidence>
<reference evidence="2" key="1">
    <citation type="submission" date="2023-07" db="EMBL/GenBank/DDBJ databases">
        <title>draft genome sequence of fig (Ficus carica).</title>
        <authorList>
            <person name="Takahashi T."/>
            <person name="Nishimura K."/>
        </authorList>
    </citation>
    <scope>NUCLEOTIDE SEQUENCE</scope>
</reference>
<evidence type="ECO:0000313" key="2">
    <source>
        <dbReference type="EMBL" id="GMN74500.1"/>
    </source>
</evidence>
<keyword evidence="3" id="KW-1185">Reference proteome</keyword>
<dbReference type="Proteomes" id="UP001187192">
    <property type="component" value="Unassembled WGS sequence"/>
</dbReference>
<organism evidence="2 3">
    <name type="scientific">Ficus carica</name>
    <name type="common">Common fig</name>
    <dbReference type="NCBI Taxonomy" id="3494"/>
    <lineage>
        <taxon>Eukaryota</taxon>
        <taxon>Viridiplantae</taxon>
        <taxon>Streptophyta</taxon>
        <taxon>Embryophyta</taxon>
        <taxon>Tracheophyta</taxon>
        <taxon>Spermatophyta</taxon>
        <taxon>Magnoliopsida</taxon>
        <taxon>eudicotyledons</taxon>
        <taxon>Gunneridae</taxon>
        <taxon>Pentapetalae</taxon>
        <taxon>rosids</taxon>
        <taxon>fabids</taxon>
        <taxon>Rosales</taxon>
        <taxon>Moraceae</taxon>
        <taxon>Ficeae</taxon>
        <taxon>Ficus</taxon>
    </lineage>
</organism>
<dbReference type="AlphaFoldDB" id="A0AA88EJ77"/>
<feature type="region of interest" description="Disordered" evidence="1">
    <location>
        <begin position="21"/>
        <end position="42"/>
    </location>
</feature>
<name>A0AA88EJ77_FICCA</name>
<gene>
    <name evidence="2" type="ORF">TIFTF001_055012</name>
</gene>
<protein>
    <submittedName>
        <fullName evidence="2">Uncharacterized protein</fullName>
    </submittedName>
</protein>